<reference evidence="3" key="1">
    <citation type="submission" date="2022-10" db="EMBL/GenBank/DDBJ databases">
        <authorList>
            <person name="Koch H."/>
        </authorList>
    </citation>
    <scope>NUCLEOTIDE SEQUENCE</scope>
    <source>
        <strain evidence="3">DNF</strain>
    </source>
</reference>
<dbReference type="AlphaFoldDB" id="A0AA86MW61"/>
<dbReference type="Pfam" id="PF04519">
    <property type="entry name" value="Bactofilin"/>
    <property type="match status" value="1"/>
</dbReference>
<name>A0AA86MW61_9BACT</name>
<feature type="compositionally biased region" description="Basic and acidic residues" evidence="2">
    <location>
        <begin position="1"/>
        <end position="11"/>
    </location>
</feature>
<dbReference type="PANTHER" id="PTHR35024">
    <property type="entry name" value="HYPOTHETICAL CYTOSOLIC PROTEIN"/>
    <property type="match status" value="1"/>
</dbReference>
<dbReference type="PANTHER" id="PTHR35024:SF4">
    <property type="entry name" value="POLYMER-FORMING CYTOSKELETAL PROTEIN"/>
    <property type="match status" value="1"/>
</dbReference>
<comment type="similarity">
    <text evidence="1">Belongs to the bactofilin family.</text>
</comment>
<gene>
    <name evidence="3" type="ORF">DNFV4_00571</name>
</gene>
<dbReference type="InterPro" id="IPR007607">
    <property type="entry name" value="BacA/B"/>
</dbReference>
<keyword evidence="4" id="KW-1185">Reference proteome</keyword>
<evidence type="ECO:0000313" key="4">
    <source>
        <dbReference type="Proteomes" id="UP001179121"/>
    </source>
</evidence>
<accession>A0AA86MW61</accession>
<dbReference type="Proteomes" id="UP001179121">
    <property type="component" value="Chromosome"/>
</dbReference>
<evidence type="ECO:0000256" key="1">
    <source>
        <dbReference type="ARBA" id="ARBA00044755"/>
    </source>
</evidence>
<protein>
    <submittedName>
        <fullName evidence="3">Polymer-forming cytoskeletal protein</fullName>
    </submittedName>
</protein>
<dbReference type="EMBL" id="OX365700">
    <property type="protein sequence ID" value="CAI4030146.1"/>
    <property type="molecule type" value="Genomic_DNA"/>
</dbReference>
<organism evidence="3 4">
    <name type="scientific">Nitrospira tepida</name>
    <dbReference type="NCBI Taxonomy" id="2973512"/>
    <lineage>
        <taxon>Bacteria</taxon>
        <taxon>Pseudomonadati</taxon>
        <taxon>Nitrospirota</taxon>
        <taxon>Nitrospiria</taxon>
        <taxon>Nitrospirales</taxon>
        <taxon>Nitrospiraceae</taxon>
        <taxon>Nitrospira</taxon>
    </lineage>
</organism>
<dbReference type="RefSeq" id="WP_289267146.1">
    <property type="nucleotide sequence ID" value="NZ_OX365700.1"/>
</dbReference>
<evidence type="ECO:0000313" key="3">
    <source>
        <dbReference type="EMBL" id="CAI4030146.1"/>
    </source>
</evidence>
<feature type="region of interest" description="Disordered" evidence="2">
    <location>
        <begin position="1"/>
        <end position="27"/>
    </location>
</feature>
<evidence type="ECO:0000256" key="2">
    <source>
        <dbReference type="SAM" id="MobiDB-lite"/>
    </source>
</evidence>
<proteinExistence type="inferred from homology"/>
<sequence>MWNKEKTDGKRQPGQADDLMATTTNGQSAAVEPVGALEGINAFVGKGVDFKGTISYHGTVRIDGTLEGEIHTEGTLLVGEEAVIKAKVTAGTIVCKGQITGDILAKEKVTLRAPAVINGGVETPMLSMEEGVQFNGTIEMSAPARTANLAGEGMVAAGAYS</sequence>
<dbReference type="KEGG" id="nti:DNFV4_00571"/>